<dbReference type="Proteomes" id="UP001472677">
    <property type="component" value="Unassembled WGS sequence"/>
</dbReference>
<name>A0ABR2D5Z4_9ROSI</name>
<sequence>MVKKLSEFTILCGVEACAVTYPPGSNTQPEAWPSTVAARRLISEYKTLPSNRMEENHSKELIQVMFQSLGRKGLQNVKKEDLDELGWLIDQNLKDIDERIHALVTAYAYGGKVD</sequence>
<comment type="caution">
    <text evidence="1">The sequence shown here is derived from an EMBL/GenBank/DDBJ whole genome shotgun (WGS) entry which is preliminary data.</text>
</comment>
<organism evidence="1 2">
    <name type="scientific">Hibiscus sabdariffa</name>
    <name type="common">roselle</name>
    <dbReference type="NCBI Taxonomy" id="183260"/>
    <lineage>
        <taxon>Eukaryota</taxon>
        <taxon>Viridiplantae</taxon>
        <taxon>Streptophyta</taxon>
        <taxon>Embryophyta</taxon>
        <taxon>Tracheophyta</taxon>
        <taxon>Spermatophyta</taxon>
        <taxon>Magnoliopsida</taxon>
        <taxon>eudicotyledons</taxon>
        <taxon>Gunneridae</taxon>
        <taxon>Pentapetalae</taxon>
        <taxon>rosids</taxon>
        <taxon>malvids</taxon>
        <taxon>Malvales</taxon>
        <taxon>Malvaceae</taxon>
        <taxon>Malvoideae</taxon>
        <taxon>Hibiscus</taxon>
    </lineage>
</organism>
<dbReference type="EMBL" id="JBBPBM010000035">
    <property type="protein sequence ID" value="KAK8530749.1"/>
    <property type="molecule type" value="Genomic_DNA"/>
</dbReference>
<dbReference type="SUPFAM" id="SSF55455">
    <property type="entry name" value="SRF-like"/>
    <property type="match status" value="1"/>
</dbReference>
<dbReference type="Gene3D" id="3.40.1810.10">
    <property type="entry name" value="Transcription factor, MADS-box"/>
    <property type="match status" value="1"/>
</dbReference>
<evidence type="ECO:0000313" key="2">
    <source>
        <dbReference type="Proteomes" id="UP001472677"/>
    </source>
</evidence>
<accession>A0ABR2D5Z4</accession>
<evidence type="ECO:0000313" key="1">
    <source>
        <dbReference type="EMBL" id="KAK8530749.1"/>
    </source>
</evidence>
<protein>
    <recommendedName>
        <fullName evidence="3">MADS-box domain-containing protein</fullName>
    </recommendedName>
</protein>
<proteinExistence type="predicted"/>
<evidence type="ECO:0008006" key="3">
    <source>
        <dbReference type="Google" id="ProtNLM"/>
    </source>
</evidence>
<dbReference type="InterPro" id="IPR036879">
    <property type="entry name" value="TF_MADSbox_sf"/>
</dbReference>
<reference evidence="1 2" key="1">
    <citation type="journal article" date="2024" name="G3 (Bethesda)">
        <title>Genome assembly of Hibiscus sabdariffa L. provides insights into metabolisms of medicinal natural products.</title>
        <authorList>
            <person name="Kim T."/>
        </authorList>
    </citation>
    <scope>NUCLEOTIDE SEQUENCE [LARGE SCALE GENOMIC DNA]</scope>
    <source>
        <strain evidence="1">TK-2024</strain>
        <tissue evidence="1">Old leaves</tissue>
    </source>
</reference>
<gene>
    <name evidence="1" type="ORF">V6N12_013251</name>
</gene>
<keyword evidence="2" id="KW-1185">Reference proteome</keyword>